<keyword evidence="2" id="KW-0408">Iron</keyword>
<dbReference type="GO" id="GO:0020037">
    <property type="term" value="F:heme binding"/>
    <property type="evidence" value="ECO:0007669"/>
    <property type="project" value="InterPro"/>
</dbReference>
<comment type="similarity">
    <text evidence="1">Belongs to the cytochrome P450 family.</text>
</comment>
<evidence type="ECO:0000256" key="1">
    <source>
        <dbReference type="ARBA" id="ARBA00010617"/>
    </source>
</evidence>
<keyword evidence="2" id="KW-0349">Heme</keyword>
<dbReference type="OMA" id="HHEIRIA"/>
<dbReference type="InterPro" id="IPR039983">
    <property type="entry name" value="CYP46A1"/>
</dbReference>
<evidence type="ECO:0000313" key="4">
    <source>
        <dbReference type="Proteomes" id="UP000287033"/>
    </source>
</evidence>
<dbReference type="InterPro" id="IPR036396">
    <property type="entry name" value="Cyt_P450_sf"/>
</dbReference>
<dbReference type="AlphaFoldDB" id="A0A401T6Z3"/>
<gene>
    <name evidence="3" type="ORF">chiPu_0016891</name>
</gene>
<keyword evidence="4" id="KW-1185">Reference proteome</keyword>
<dbReference type="GO" id="GO:0006707">
    <property type="term" value="P:cholesterol catabolic process"/>
    <property type="evidence" value="ECO:0007669"/>
    <property type="project" value="InterPro"/>
</dbReference>
<reference evidence="3 4" key="1">
    <citation type="journal article" date="2018" name="Nat. Ecol. Evol.">
        <title>Shark genomes provide insights into elasmobranch evolution and the origin of vertebrates.</title>
        <authorList>
            <person name="Hara Y"/>
            <person name="Yamaguchi K"/>
            <person name="Onimaru K"/>
            <person name="Kadota M"/>
            <person name="Koyanagi M"/>
            <person name="Keeley SD"/>
            <person name="Tatsumi K"/>
            <person name="Tanaka K"/>
            <person name="Motone F"/>
            <person name="Kageyama Y"/>
            <person name="Nozu R"/>
            <person name="Adachi N"/>
            <person name="Nishimura O"/>
            <person name="Nakagawa R"/>
            <person name="Tanegashima C"/>
            <person name="Kiyatake I"/>
            <person name="Matsumoto R"/>
            <person name="Murakumo K"/>
            <person name="Nishida K"/>
            <person name="Terakita A"/>
            <person name="Kuratani S"/>
            <person name="Sato K"/>
            <person name="Hyodo S Kuraku.S."/>
        </authorList>
    </citation>
    <scope>NUCLEOTIDE SEQUENCE [LARGE SCALE GENOMIC DNA]</scope>
</reference>
<dbReference type="CDD" id="cd20613">
    <property type="entry name" value="CYP46A1-like"/>
    <property type="match status" value="1"/>
</dbReference>
<dbReference type="GO" id="GO:0005506">
    <property type="term" value="F:iron ion binding"/>
    <property type="evidence" value="ECO:0007669"/>
    <property type="project" value="InterPro"/>
</dbReference>
<keyword evidence="2" id="KW-0479">Metal-binding</keyword>
<dbReference type="Pfam" id="PF00067">
    <property type="entry name" value="p450"/>
    <property type="match status" value="1"/>
</dbReference>
<dbReference type="GO" id="GO:0033781">
    <property type="term" value="F:cholesterol 24-hydroxylase activity"/>
    <property type="evidence" value="ECO:0007669"/>
    <property type="project" value="InterPro"/>
</dbReference>
<sequence length="345" mass="39187">MDVFNEKAEHLMEKLSELSDGETPVGMHSKLNCVTLEVITSVAFGMQLNLLDGAQSPFPHAISMILRGISQYVQNPYMQYMPQHRTFVKEVWDSLELLRSTGKRCIEERKRAVKNGEDVPKDILTYILKSAEQEGEYDDDLMLDNFITFFIAGQETTANLIAFVIMELTRQPEIRKRLQAEVDEVVGLKSDVTADDIGRLQYMNQVIKETLRLYPPGPGTSRWLSQEMVIEGIKVPGGVSVIFNTYTMGRMAKFFDDPLTFDPERFHPNAPKPYYCYFPFTLGPRSCLGQVFAQMEAKVILSKLLQRFDFQHAPGQTYEIMDTGTLRPRDGAVCILTPRSESSKG</sequence>
<dbReference type="Gene3D" id="1.10.630.10">
    <property type="entry name" value="Cytochrome P450"/>
    <property type="match status" value="1"/>
</dbReference>
<organism evidence="3 4">
    <name type="scientific">Chiloscyllium punctatum</name>
    <name type="common">Brownbanded bambooshark</name>
    <name type="synonym">Hemiscyllium punctatum</name>
    <dbReference type="NCBI Taxonomy" id="137246"/>
    <lineage>
        <taxon>Eukaryota</taxon>
        <taxon>Metazoa</taxon>
        <taxon>Chordata</taxon>
        <taxon>Craniata</taxon>
        <taxon>Vertebrata</taxon>
        <taxon>Chondrichthyes</taxon>
        <taxon>Elasmobranchii</taxon>
        <taxon>Galeomorphii</taxon>
        <taxon>Galeoidea</taxon>
        <taxon>Orectolobiformes</taxon>
        <taxon>Hemiscylliidae</taxon>
        <taxon>Chiloscyllium</taxon>
    </lineage>
</organism>
<evidence type="ECO:0000313" key="3">
    <source>
        <dbReference type="EMBL" id="GCC38377.1"/>
    </source>
</evidence>
<dbReference type="InterPro" id="IPR002401">
    <property type="entry name" value="Cyt_P450_E_grp-I"/>
</dbReference>
<accession>A0A401T6Z3</accession>
<protein>
    <recommendedName>
        <fullName evidence="5">Cytochrome P450</fullName>
    </recommendedName>
</protein>
<comment type="cofactor">
    <cofactor evidence="2">
        <name>heme</name>
        <dbReference type="ChEBI" id="CHEBI:30413"/>
    </cofactor>
</comment>
<proteinExistence type="inferred from homology"/>
<dbReference type="PANTHER" id="PTHR24293">
    <property type="entry name" value="CYTOCHROME P450 FAMILY 46 SUBFAMILY A"/>
    <property type="match status" value="1"/>
</dbReference>
<dbReference type="PRINTS" id="PR00463">
    <property type="entry name" value="EP450I"/>
</dbReference>
<evidence type="ECO:0008006" key="5">
    <source>
        <dbReference type="Google" id="ProtNLM"/>
    </source>
</evidence>
<dbReference type="EMBL" id="BEZZ01001167">
    <property type="protein sequence ID" value="GCC38377.1"/>
    <property type="molecule type" value="Genomic_DNA"/>
</dbReference>
<name>A0A401T6Z3_CHIPU</name>
<comment type="caution">
    <text evidence="3">The sequence shown here is derived from an EMBL/GenBank/DDBJ whole genome shotgun (WGS) entry which is preliminary data.</text>
</comment>
<dbReference type="SUPFAM" id="SSF48264">
    <property type="entry name" value="Cytochrome P450"/>
    <property type="match status" value="1"/>
</dbReference>
<evidence type="ECO:0000256" key="2">
    <source>
        <dbReference type="PIRSR" id="PIRSR602401-1"/>
    </source>
</evidence>
<dbReference type="PANTHER" id="PTHR24293:SF0">
    <property type="entry name" value="CYP46A1 PROTEIN-RELATED"/>
    <property type="match status" value="1"/>
</dbReference>
<dbReference type="OrthoDB" id="1470350at2759"/>
<dbReference type="InterPro" id="IPR001128">
    <property type="entry name" value="Cyt_P450"/>
</dbReference>
<dbReference type="PRINTS" id="PR00385">
    <property type="entry name" value="P450"/>
</dbReference>
<dbReference type="STRING" id="137246.A0A401T6Z3"/>
<feature type="binding site" description="axial binding residue" evidence="2">
    <location>
        <position position="287"/>
    </location>
    <ligand>
        <name>heme</name>
        <dbReference type="ChEBI" id="CHEBI:30413"/>
    </ligand>
    <ligandPart>
        <name>Fe</name>
        <dbReference type="ChEBI" id="CHEBI:18248"/>
    </ligandPart>
</feature>
<dbReference type="Proteomes" id="UP000287033">
    <property type="component" value="Unassembled WGS sequence"/>
</dbReference>